<dbReference type="Gene3D" id="3.20.20.80">
    <property type="entry name" value="Glycosidases"/>
    <property type="match status" value="1"/>
</dbReference>
<keyword evidence="3" id="KW-0119">Carbohydrate metabolism</keyword>
<dbReference type="InterPro" id="IPR029070">
    <property type="entry name" value="Chitinase_insertion_sf"/>
</dbReference>
<proteinExistence type="predicted"/>
<keyword evidence="3" id="KW-0146">Chitin degradation</keyword>
<dbReference type="GO" id="GO:0008061">
    <property type="term" value="F:chitin binding"/>
    <property type="evidence" value="ECO:0007669"/>
    <property type="project" value="InterPro"/>
</dbReference>
<keyword evidence="4" id="KW-0732">Signal</keyword>
<protein>
    <recommendedName>
        <fullName evidence="2">chitinase</fullName>
        <ecNumber evidence="2">3.2.1.14</ecNumber>
    </recommendedName>
</protein>
<dbReference type="InterPro" id="IPR017853">
    <property type="entry name" value="GH"/>
</dbReference>
<feature type="chain" id="PRO_5040798031" description="chitinase" evidence="4">
    <location>
        <begin position="27"/>
        <end position="366"/>
    </location>
</feature>
<comment type="catalytic activity">
    <reaction evidence="1">
        <text>Random endo-hydrolysis of N-acetyl-beta-D-glucosaminide (1-&gt;4)-beta-linkages in chitin and chitodextrins.</text>
        <dbReference type="EC" id="3.2.1.14"/>
    </reaction>
</comment>
<feature type="domain" description="GH18" evidence="5">
    <location>
        <begin position="30"/>
        <end position="366"/>
    </location>
</feature>
<keyword evidence="7" id="KW-1185">Reference proteome</keyword>
<dbReference type="PANTHER" id="PTHR11177">
    <property type="entry name" value="CHITINASE"/>
    <property type="match status" value="1"/>
</dbReference>
<organism evidence="6 7">
    <name type="scientific">Solitalea agri</name>
    <dbReference type="NCBI Taxonomy" id="2953739"/>
    <lineage>
        <taxon>Bacteria</taxon>
        <taxon>Pseudomonadati</taxon>
        <taxon>Bacteroidota</taxon>
        <taxon>Sphingobacteriia</taxon>
        <taxon>Sphingobacteriales</taxon>
        <taxon>Sphingobacteriaceae</taxon>
        <taxon>Solitalea</taxon>
    </lineage>
</organism>
<sequence length="366" mass="41199">MILSKAKFLVTCFALLSISLLGYSQAKKDFKVIAYFWGSADEAKQIQAEKITHVIFSFCHLKGNKLNVDREADTATIQELVALKQRNPKLRVLLSLGGWEGCPTCSDAFSTAAGRTEFAQSVKQLSDFFKTDGIDLDWEYPAIEGPPGHKFTPEDKPNFTALVTELRKVLGKKMSISFAAGGFQKAIEESIDWKSAMPQVDFVNLMSYDLVNGYSVKTGHHTALYSSPQQKESTDNAVTYLLNHGVPSKQIVIGAAFYGRMWENVPMTENGLYQSGKFKTGFSYEKIAGELLKDKDFTYYWDDTAKAPYLYNAKLMQYLTYDDKKSIELKTQYAIDKKLGGIMFWEIKEDAKQDGLLDVIDSVKKR</sequence>
<dbReference type="PROSITE" id="PS51910">
    <property type="entry name" value="GH18_2"/>
    <property type="match status" value="1"/>
</dbReference>
<name>A0A9X2F7L2_9SPHI</name>
<dbReference type="EC" id="3.2.1.14" evidence="2"/>
<dbReference type="SUPFAM" id="SSF51445">
    <property type="entry name" value="(Trans)glycosidases"/>
    <property type="match status" value="1"/>
</dbReference>
<dbReference type="CDD" id="cd06548">
    <property type="entry name" value="GH18_chitinase"/>
    <property type="match status" value="1"/>
</dbReference>
<keyword evidence="6" id="KW-0378">Hydrolase</keyword>
<keyword evidence="3" id="KW-0624">Polysaccharide degradation</keyword>
<dbReference type="RefSeq" id="WP_252587681.1">
    <property type="nucleotide sequence ID" value="NZ_JAMWYS010000033.1"/>
</dbReference>
<gene>
    <name evidence="6" type="ORF">NF867_09915</name>
</gene>
<dbReference type="Pfam" id="PF00704">
    <property type="entry name" value="Glyco_hydro_18"/>
    <property type="match status" value="1"/>
</dbReference>
<dbReference type="EMBL" id="JAMWYS010000033">
    <property type="protein sequence ID" value="MCO4293178.1"/>
    <property type="molecule type" value="Genomic_DNA"/>
</dbReference>
<evidence type="ECO:0000313" key="6">
    <source>
        <dbReference type="EMBL" id="MCO4293178.1"/>
    </source>
</evidence>
<comment type="caution">
    <text evidence="6">The sequence shown here is derived from an EMBL/GenBank/DDBJ whole genome shotgun (WGS) entry which is preliminary data.</text>
</comment>
<dbReference type="SUPFAM" id="SSF54556">
    <property type="entry name" value="Chitinase insertion domain"/>
    <property type="match status" value="1"/>
</dbReference>
<dbReference type="InterPro" id="IPR050314">
    <property type="entry name" value="Glycosyl_Hydrlase_18"/>
</dbReference>
<evidence type="ECO:0000256" key="1">
    <source>
        <dbReference type="ARBA" id="ARBA00000822"/>
    </source>
</evidence>
<dbReference type="PANTHER" id="PTHR11177:SF317">
    <property type="entry name" value="CHITINASE 12-RELATED"/>
    <property type="match status" value="1"/>
</dbReference>
<accession>A0A9X2F7L2</accession>
<dbReference type="SMART" id="SM00636">
    <property type="entry name" value="Glyco_18"/>
    <property type="match status" value="1"/>
</dbReference>
<dbReference type="InterPro" id="IPR011583">
    <property type="entry name" value="Chitinase_II/V-like_cat"/>
</dbReference>
<dbReference type="InterPro" id="IPR001223">
    <property type="entry name" value="Glyco_hydro18_cat"/>
</dbReference>
<evidence type="ECO:0000256" key="3">
    <source>
        <dbReference type="ARBA" id="ARBA00023024"/>
    </source>
</evidence>
<dbReference type="Proteomes" id="UP001155182">
    <property type="component" value="Unassembled WGS sequence"/>
</dbReference>
<feature type="signal peptide" evidence="4">
    <location>
        <begin position="1"/>
        <end position="26"/>
    </location>
</feature>
<evidence type="ECO:0000259" key="5">
    <source>
        <dbReference type="PROSITE" id="PS51910"/>
    </source>
</evidence>
<dbReference type="GO" id="GO:0008843">
    <property type="term" value="F:endochitinase activity"/>
    <property type="evidence" value="ECO:0007669"/>
    <property type="project" value="UniProtKB-EC"/>
</dbReference>
<evidence type="ECO:0000313" key="7">
    <source>
        <dbReference type="Proteomes" id="UP001155182"/>
    </source>
</evidence>
<evidence type="ECO:0000256" key="4">
    <source>
        <dbReference type="SAM" id="SignalP"/>
    </source>
</evidence>
<dbReference type="GO" id="GO:0006032">
    <property type="term" value="P:chitin catabolic process"/>
    <property type="evidence" value="ECO:0007669"/>
    <property type="project" value="UniProtKB-KW"/>
</dbReference>
<dbReference type="GO" id="GO:0005975">
    <property type="term" value="P:carbohydrate metabolic process"/>
    <property type="evidence" value="ECO:0007669"/>
    <property type="project" value="InterPro"/>
</dbReference>
<evidence type="ECO:0000256" key="2">
    <source>
        <dbReference type="ARBA" id="ARBA00012729"/>
    </source>
</evidence>
<reference evidence="6" key="1">
    <citation type="submission" date="2022-06" db="EMBL/GenBank/DDBJ databases">
        <title>Solitalea sp. MAHUQ-68 isolated from rhizospheric soil.</title>
        <authorList>
            <person name="Huq M.A."/>
        </authorList>
    </citation>
    <scope>NUCLEOTIDE SEQUENCE</scope>
    <source>
        <strain evidence="6">MAHUQ-68</strain>
    </source>
</reference>
<dbReference type="AlphaFoldDB" id="A0A9X2F7L2"/>
<dbReference type="Gene3D" id="3.10.50.10">
    <property type="match status" value="1"/>
</dbReference>